<sequence>MVSTVDSQRKSLTAKFLENKQQQQQQEQQSVIKAADSSEIETDEETHNESNDVKQADVHEDDDDDRVNPFDIWKSRVDGGETPAVPTNKSNDHHGSLVQTTIEKFSRQV</sequence>
<gene>
    <name evidence="2" type="ORF">ASIM_LOCUS7973</name>
</gene>
<dbReference type="Proteomes" id="UP000267096">
    <property type="component" value="Unassembled WGS sequence"/>
</dbReference>
<feature type="region of interest" description="Disordered" evidence="1">
    <location>
        <begin position="16"/>
        <end position="109"/>
    </location>
</feature>
<accession>A0A3P6PFC0</accession>
<reference evidence="2 3" key="1">
    <citation type="submission" date="2018-11" db="EMBL/GenBank/DDBJ databases">
        <authorList>
            <consortium name="Pathogen Informatics"/>
        </authorList>
    </citation>
    <scope>NUCLEOTIDE SEQUENCE [LARGE SCALE GENOMIC DNA]</scope>
</reference>
<evidence type="ECO:0000313" key="3">
    <source>
        <dbReference type="Proteomes" id="UP000267096"/>
    </source>
</evidence>
<proteinExistence type="predicted"/>
<name>A0A3P6PFC0_ANISI</name>
<dbReference type="EMBL" id="UYRR01020508">
    <property type="protein sequence ID" value="VDK30490.1"/>
    <property type="molecule type" value="Genomic_DNA"/>
</dbReference>
<evidence type="ECO:0000313" key="2">
    <source>
        <dbReference type="EMBL" id="VDK30490.1"/>
    </source>
</evidence>
<dbReference type="AlphaFoldDB" id="A0A3P6PFC0"/>
<protein>
    <submittedName>
        <fullName evidence="2">Uncharacterized protein</fullName>
    </submittedName>
</protein>
<organism evidence="2 3">
    <name type="scientific">Anisakis simplex</name>
    <name type="common">Herring worm</name>
    <dbReference type="NCBI Taxonomy" id="6269"/>
    <lineage>
        <taxon>Eukaryota</taxon>
        <taxon>Metazoa</taxon>
        <taxon>Ecdysozoa</taxon>
        <taxon>Nematoda</taxon>
        <taxon>Chromadorea</taxon>
        <taxon>Rhabditida</taxon>
        <taxon>Spirurina</taxon>
        <taxon>Ascaridomorpha</taxon>
        <taxon>Ascaridoidea</taxon>
        <taxon>Anisakidae</taxon>
        <taxon>Anisakis</taxon>
        <taxon>Anisakis simplex complex</taxon>
    </lineage>
</organism>
<feature type="non-terminal residue" evidence="2">
    <location>
        <position position="109"/>
    </location>
</feature>
<evidence type="ECO:0000256" key="1">
    <source>
        <dbReference type="SAM" id="MobiDB-lite"/>
    </source>
</evidence>
<keyword evidence="3" id="KW-1185">Reference proteome</keyword>
<feature type="compositionally biased region" description="Basic and acidic residues" evidence="1">
    <location>
        <begin position="45"/>
        <end position="58"/>
    </location>
</feature>